<dbReference type="Pfam" id="PF04073">
    <property type="entry name" value="tRNA_edit"/>
    <property type="match status" value="1"/>
</dbReference>
<dbReference type="SUPFAM" id="SSF55826">
    <property type="entry name" value="YbaK/ProRS associated domain"/>
    <property type="match status" value="1"/>
</dbReference>
<dbReference type="AlphaFoldDB" id="A0A1B2EZ53"/>
<reference evidence="3" key="1">
    <citation type="submission" date="2016-07" db="EMBL/GenBank/DDBJ databases">
        <title>Microvirga ossetica sp. nov. a new species of rhizobia isolated from root nodules of the legume species Vicia alpestris Steven originated from North Ossetia region in the Caucasus.</title>
        <authorList>
            <person name="Safronova V.I."/>
            <person name="Kuznetsova I.G."/>
            <person name="Sazanova A.L."/>
            <person name="Belimov A."/>
            <person name="Andronov E."/>
            <person name="Osledkin Y.S."/>
            <person name="Onishchuk O.P."/>
            <person name="Kurchak O.N."/>
            <person name="Shaposhnikov A.I."/>
            <person name="Willems A."/>
            <person name="Tikhonovich I.A."/>
        </authorList>
    </citation>
    <scope>NUCLEOTIDE SEQUENCE [LARGE SCALE GENOMIC DNA]</scope>
    <source>
        <strain evidence="3">V5/3M</strain>
        <plasmid evidence="2">unnamed2</plasmid>
        <plasmid evidence="3">unnamed4</plasmid>
    </source>
</reference>
<dbReference type="InterPro" id="IPR036754">
    <property type="entry name" value="YbaK/aa-tRNA-synt-asso_dom_sf"/>
</dbReference>
<dbReference type="CDD" id="cd04332">
    <property type="entry name" value="YbaK_like"/>
    <property type="match status" value="1"/>
</dbReference>
<gene>
    <name evidence="2" type="ORF">BB934_40500</name>
    <name evidence="3" type="ORF">BB934_44150</name>
</gene>
<dbReference type="KEGG" id="moc:BB934_40500"/>
<dbReference type="OrthoDB" id="9786549at2"/>
<geneLocation type="plasmid" evidence="2">
    <name>unnamed2</name>
</geneLocation>
<name>A0A1B2EZ53_9HYPH</name>
<evidence type="ECO:0000313" key="3">
    <source>
        <dbReference type="EMBL" id="ANY85188.1"/>
    </source>
</evidence>
<dbReference type="Gene3D" id="3.90.960.10">
    <property type="entry name" value="YbaK/aminoacyl-tRNA synthetase-associated domain"/>
    <property type="match status" value="1"/>
</dbReference>
<evidence type="ECO:0000313" key="2">
    <source>
        <dbReference type="EMBL" id="ANY84478.1"/>
    </source>
</evidence>
<evidence type="ECO:0000259" key="1">
    <source>
        <dbReference type="Pfam" id="PF04073"/>
    </source>
</evidence>
<dbReference type="EMBL" id="CP016619">
    <property type="protein sequence ID" value="ANY84478.1"/>
    <property type="molecule type" value="Genomic_DNA"/>
</dbReference>
<proteinExistence type="predicted"/>
<feature type="domain" description="YbaK/aminoacyl-tRNA synthetase-associated" evidence="1">
    <location>
        <begin position="23"/>
        <end position="143"/>
    </location>
</feature>
<accession>A0A1B2EZ53</accession>
<dbReference type="EMBL" id="CP016620">
    <property type="protein sequence ID" value="ANY85188.1"/>
    <property type="molecule type" value="Genomic_DNA"/>
</dbReference>
<organism evidence="3">
    <name type="scientific">Microvirga ossetica</name>
    <dbReference type="NCBI Taxonomy" id="1882682"/>
    <lineage>
        <taxon>Bacteria</taxon>
        <taxon>Pseudomonadati</taxon>
        <taxon>Pseudomonadota</taxon>
        <taxon>Alphaproteobacteria</taxon>
        <taxon>Hyphomicrobiales</taxon>
        <taxon>Methylobacteriaceae</taxon>
        <taxon>Microvirga</taxon>
    </lineage>
</organism>
<geneLocation type="plasmid" evidence="3">
    <name>unnamed4</name>
</geneLocation>
<sequence length="156" mass="16800">MTIAPTLQKYMDEQGIRYDLAPHEPTRSALGSAHAGHIPSDRLAKAVVLNDGGRYTLAVLPASHHLRLSDLRTELGHEIHLASEPEAAEVFRDCALGAVPPVGACYGLAVIIDNSIDQKQELYFEGGDHATLVHVSGAEFARLNPQAQHGSFSARD</sequence>
<dbReference type="KEGG" id="moc:BB934_44150"/>
<keyword evidence="3" id="KW-0614">Plasmid</keyword>
<dbReference type="InterPro" id="IPR007214">
    <property type="entry name" value="YbaK/aa-tRNA-synth-assoc-dom"/>
</dbReference>
<dbReference type="RefSeq" id="WP_099515366.1">
    <property type="nucleotide sequence ID" value="NZ_CP016619.1"/>
</dbReference>
<dbReference type="GO" id="GO:0002161">
    <property type="term" value="F:aminoacyl-tRNA deacylase activity"/>
    <property type="evidence" value="ECO:0007669"/>
    <property type="project" value="InterPro"/>
</dbReference>
<protein>
    <recommendedName>
        <fullName evidence="1">YbaK/aminoacyl-tRNA synthetase-associated domain-containing protein</fullName>
    </recommendedName>
</protein>